<dbReference type="Pfam" id="PF13264">
    <property type="entry name" value="DUF4055"/>
    <property type="match status" value="1"/>
</dbReference>
<dbReference type="InterPro" id="IPR025129">
    <property type="entry name" value="DUF4055"/>
</dbReference>
<accession>A0A385EDC1</accession>
<reference evidence="3" key="1">
    <citation type="submission" date="2018-07" db="EMBL/GenBank/DDBJ databases">
        <authorList>
            <person name="Wilson K.M."/>
            <person name="Ely B."/>
        </authorList>
    </citation>
    <scope>NUCLEOTIDE SEQUENCE</scope>
</reference>
<protein>
    <submittedName>
        <fullName evidence="3">Portal protein</fullName>
    </submittedName>
</protein>
<reference evidence="3" key="2">
    <citation type="submission" date="2021-07" db="EMBL/GenBank/DDBJ databases">
        <title>Giant CbK-like Caulobacter bacteriophages have genetically divergent genomes.</title>
        <authorList>
            <person name="Wilson K."/>
            <person name="Ely B."/>
        </authorList>
    </citation>
    <scope>NUCLEOTIDE SEQUENCE</scope>
</reference>
<evidence type="ECO:0000256" key="1">
    <source>
        <dbReference type="SAM" id="MobiDB-lite"/>
    </source>
</evidence>
<keyword evidence="4" id="KW-1185">Reference proteome</keyword>
<organism evidence="3 4">
    <name type="scientific">Caulobacter phage CcrSC</name>
    <dbReference type="NCBI Taxonomy" id="2283272"/>
    <lineage>
        <taxon>Viruses</taxon>
        <taxon>Duplodnaviria</taxon>
        <taxon>Heunggongvirae</taxon>
        <taxon>Uroviricota</taxon>
        <taxon>Caudoviricetes</taxon>
        <taxon>Jeanschmidtviridae</taxon>
        <taxon>Bertelyvirus</taxon>
        <taxon>Bertelyvirus SC</taxon>
    </lineage>
</organism>
<proteinExistence type="predicted"/>
<feature type="region of interest" description="Disordered" evidence="1">
    <location>
        <begin position="578"/>
        <end position="602"/>
    </location>
</feature>
<gene>
    <name evidence="3" type="ORF">CcrSC_gp078</name>
</gene>
<evidence type="ECO:0000313" key="3">
    <source>
        <dbReference type="EMBL" id="AXQ69660.1"/>
    </source>
</evidence>
<feature type="compositionally biased region" description="Low complexity" evidence="1">
    <location>
        <begin position="578"/>
        <end position="591"/>
    </location>
</feature>
<dbReference type="Proteomes" id="UP000259683">
    <property type="component" value="Segment"/>
</dbReference>
<evidence type="ECO:0000259" key="2">
    <source>
        <dbReference type="Pfam" id="PF13264"/>
    </source>
</evidence>
<dbReference type="EMBL" id="MH588547">
    <property type="protein sequence ID" value="AXQ69660.1"/>
    <property type="molecule type" value="Genomic_DNA"/>
</dbReference>
<feature type="compositionally biased region" description="Polar residues" evidence="1">
    <location>
        <begin position="592"/>
        <end position="602"/>
    </location>
</feature>
<sequence length="602" mass="67177">MAGQSANSANIDRVARPKSNAVNAILNPEYVYWEPDWVKVRDTLAGQRAVKSKGQAYLPKNLGSDDSEYAAYLAGAIFHNMVDQTLNGMTGQVFRRAPIIRNLPEKLQEKVIQLGQDGSGHVAFTKTVVREVCSMGRYGVLVDAPTTSGDSYAVGYRAEDILDWEIERVDGVQRLTRVLLREFRRVRSVLAGRARIRSGGGAYQYETIYRELVLENIDGRWTYYQNIYDKVGPQGVPTDILRPVINGNPLTAIPFVFFGPTGNTPDCEKPPLLDIAELNISHYQDYADFQHGKKYTSLPIYVVPGGSEGGADEYKIGPNTIWEVPLQSTPVILEYKGDGLKTQMNALATKERQIAAIGGRLLPGLGQGISESSEQATMRGASEQSILMNVILAVQDGMSLVLRYWAAWRDVPMNTTASLRYVINSNFLTGFADARVLRAIQMMWEAGLVPIEVLFENLRDLEVLSDDWTIEMFTDRMQDPTAFINNPDAQAKVRGYANRKQELDEAARKIEQGQADRALDIQEESIDGLDDGDVLRRREDQQMDFERQQHEDQMQFQYDKLASDEELAKQKLATQKAIAAKNAQAAAQRSANPTQPRTPGSL</sequence>
<feature type="domain" description="DUF4055" evidence="2">
    <location>
        <begin position="271"/>
        <end position="408"/>
    </location>
</feature>
<name>A0A385EDC1_9CAUD</name>
<evidence type="ECO:0000313" key="4">
    <source>
        <dbReference type="Proteomes" id="UP000259683"/>
    </source>
</evidence>